<protein>
    <submittedName>
        <fullName evidence="6">Efflux RND transporter periplasmic adaptor subunit</fullName>
    </submittedName>
</protein>
<dbReference type="SUPFAM" id="SSF111369">
    <property type="entry name" value="HlyD-like secretion proteins"/>
    <property type="match status" value="1"/>
</dbReference>
<proteinExistence type="inferred from homology"/>
<dbReference type="Pfam" id="PF25973">
    <property type="entry name" value="BSH_CzcB"/>
    <property type="match status" value="1"/>
</dbReference>
<dbReference type="GO" id="GO:0060003">
    <property type="term" value="P:copper ion export"/>
    <property type="evidence" value="ECO:0007669"/>
    <property type="project" value="TreeGrafter"/>
</dbReference>
<dbReference type="InterPro" id="IPR051909">
    <property type="entry name" value="MFP_Cation_Efflux"/>
</dbReference>
<dbReference type="Gene3D" id="2.40.30.170">
    <property type="match status" value="1"/>
</dbReference>
<dbReference type="Proteomes" id="UP000463975">
    <property type="component" value="Chromosome"/>
</dbReference>
<dbReference type="KEGG" id="bomb:GT348_08160"/>
<dbReference type="InterPro" id="IPR006143">
    <property type="entry name" value="RND_pump_MFP"/>
</dbReference>
<dbReference type="Pfam" id="PF25954">
    <property type="entry name" value="Beta-barrel_RND_2"/>
    <property type="match status" value="1"/>
</dbReference>
<dbReference type="GO" id="GO:0030313">
    <property type="term" value="C:cell envelope"/>
    <property type="evidence" value="ECO:0007669"/>
    <property type="project" value="TreeGrafter"/>
</dbReference>
<dbReference type="GO" id="GO:0022857">
    <property type="term" value="F:transmembrane transporter activity"/>
    <property type="evidence" value="ECO:0007669"/>
    <property type="project" value="InterPro"/>
</dbReference>
<evidence type="ECO:0000259" key="3">
    <source>
        <dbReference type="Pfam" id="PF25954"/>
    </source>
</evidence>
<evidence type="ECO:0000256" key="1">
    <source>
        <dbReference type="ARBA" id="ARBA00009477"/>
    </source>
</evidence>
<evidence type="ECO:0000259" key="4">
    <source>
        <dbReference type="Pfam" id="PF25967"/>
    </source>
</evidence>
<dbReference type="Gene3D" id="1.10.287.470">
    <property type="entry name" value="Helix hairpin bin"/>
    <property type="match status" value="1"/>
</dbReference>
<organism evidence="6 7">
    <name type="scientific">Aristophania vespae</name>
    <dbReference type="NCBI Taxonomy" id="2697033"/>
    <lineage>
        <taxon>Bacteria</taxon>
        <taxon>Pseudomonadati</taxon>
        <taxon>Pseudomonadota</taxon>
        <taxon>Alphaproteobacteria</taxon>
        <taxon>Acetobacterales</taxon>
        <taxon>Acetobacteraceae</taxon>
        <taxon>Aristophania</taxon>
    </lineage>
</organism>
<feature type="domain" description="CusB-like beta-barrel" evidence="3">
    <location>
        <begin position="235"/>
        <end position="306"/>
    </location>
</feature>
<accession>A0A6P1NKN1</accession>
<keyword evidence="2" id="KW-0813">Transport</keyword>
<dbReference type="EMBL" id="CP047652">
    <property type="protein sequence ID" value="QHI96202.1"/>
    <property type="molecule type" value="Genomic_DNA"/>
</dbReference>
<comment type="similarity">
    <text evidence="1">Belongs to the membrane fusion protein (MFP) (TC 8.A.1) family.</text>
</comment>
<sequence>MVGSRSLAKAFGLFILVILCLWGLWRVIQRPTLPAPSAPMITRVGTALHVRADSSLSKRLIVEPVIVATLPHLIEVPAELTPAPGHDVNIYSPVTGRIINIAVQPGQTVQKGEILARVLSGDLAQARSDQKKAQAALNFARLTYNRTKAVMAAGGNAVKDMQSAHNDLIQAEAEANRAQQHLEAIGEGRNDDAAHHGLLITSPVNGVISSVNIGKGQQITDISNALMSVVDLSDVWVSAHVPENLIPQLRPNMTLTANFDGQTCSGPVTSQSPVLHNDTRRIDLYLRCANPDNNLRPGQFTTASISVPERQQILLPKTALVMNNDAVTVMVETAPHVYRRRQIEISYDEGPNVRVISGLKAGEHVITHGAILLNDN</sequence>
<reference evidence="6 7" key="1">
    <citation type="submission" date="2020-01" db="EMBL/GenBank/DDBJ databases">
        <title>Genome sequencing of strain KACC 21507.</title>
        <authorList>
            <person name="Heo J."/>
            <person name="Kim S.-J."/>
            <person name="Kim J.-S."/>
            <person name="Hong S.-B."/>
            <person name="Kwon S.-W."/>
        </authorList>
    </citation>
    <scope>NUCLEOTIDE SEQUENCE [LARGE SCALE GENOMIC DNA]</scope>
    <source>
        <strain evidence="6 7">KACC 21507</strain>
    </source>
</reference>
<gene>
    <name evidence="6" type="ORF">GT348_08160</name>
</gene>
<keyword evidence="7" id="KW-1185">Reference proteome</keyword>
<dbReference type="PANTHER" id="PTHR30097">
    <property type="entry name" value="CATION EFFLUX SYSTEM PROTEIN CUSB"/>
    <property type="match status" value="1"/>
</dbReference>
<dbReference type="Pfam" id="PF25967">
    <property type="entry name" value="RND-MFP_C"/>
    <property type="match status" value="1"/>
</dbReference>
<dbReference type="GO" id="GO:0015679">
    <property type="term" value="P:plasma membrane copper ion transport"/>
    <property type="evidence" value="ECO:0007669"/>
    <property type="project" value="TreeGrafter"/>
</dbReference>
<dbReference type="GO" id="GO:0016020">
    <property type="term" value="C:membrane"/>
    <property type="evidence" value="ECO:0007669"/>
    <property type="project" value="InterPro"/>
</dbReference>
<dbReference type="InterPro" id="IPR058647">
    <property type="entry name" value="BSH_CzcB-like"/>
</dbReference>
<feature type="domain" description="Multidrug resistance protein MdtA-like C-terminal permuted SH3" evidence="4">
    <location>
        <begin position="313"/>
        <end position="370"/>
    </location>
</feature>
<name>A0A6P1NKN1_9PROT</name>
<dbReference type="Gene3D" id="2.40.420.20">
    <property type="match status" value="1"/>
</dbReference>
<evidence type="ECO:0000256" key="2">
    <source>
        <dbReference type="ARBA" id="ARBA00022448"/>
    </source>
</evidence>
<dbReference type="NCBIfam" id="TIGR01730">
    <property type="entry name" value="RND_mfp"/>
    <property type="match status" value="1"/>
</dbReference>
<dbReference type="Gene3D" id="2.40.50.100">
    <property type="match status" value="1"/>
</dbReference>
<dbReference type="RefSeq" id="WP_160619275.1">
    <property type="nucleotide sequence ID" value="NZ_CP047652.1"/>
</dbReference>
<evidence type="ECO:0000259" key="5">
    <source>
        <dbReference type="Pfam" id="PF25973"/>
    </source>
</evidence>
<evidence type="ECO:0000313" key="6">
    <source>
        <dbReference type="EMBL" id="QHI96202.1"/>
    </source>
</evidence>
<dbReference type="PANTHER" id="PTHR30097:SF4">
    <property type="entry name" value="SLR6042 PROTEIN"/>
    <property type="match status" value="1"/>
</dbReference>
<dbReference type="InterPro" id="IPR058627">
    <property type="entry name" value="MdtA-like_C"/>
</dbReference>
<evidence type="ECO:0000313" key="7">
    <source>
        <dbReference type="Proteomes" id="UP000463975"/>
    </source>
</evidence>
<feature type="domain" description="CzcB-like barrel-sandwich hybrid" evidence="5">
    <location>
        <begin position="89"/>
        <end position="224"/>
    </location>
</feature>
<dbReference type="AlphaFoldDB" id="A0A6P1NKN1"/>
<dbReference type="InterPro" id="IPR058792">
    <property type="entry name" value="Beta-barrel_RND_2"/>
</dbReference>